<feature type="compositionally biased region" description="Basic and acidic residues" evidence="1">
    <location>
        <begin position="89"/>
        <end position="114"/>
    </location>
</feature>
<keyword evidence="3" id="KW-1185">Reference proteome</keyword>
<feature type="region of interest" description="Disordered" evidence="1">
    <location>
        <begin position="67"/>
        <end position="114"/>
    </location>
</feature>
<dbReference type="EMBL" id="BGPR01010826">
    <property type="protein sequence ID" value="GBN48171.1"/>
    <property type="molecule type" value="Genomic_DNA"/>
</dbReference>
<organism evidence="2 3">
    <name type="scientific">Araneus ventricosus</name>
    <name type="common">Orbweaver spider</name>
    <name type="synonym">Epeira ventricosa</name>
    <dbReference type="NCBI Taxonomy" id="182803"/>
    <lineage>
        <taxon>Eukaryota</taxon>
        <taxon>Metazoa</taxon>
        <taxon>Ecdysozoa</taxon>
        <taxon>Arthropoda</taxon>
        <taxon>Chelicerata</taxon>
        <taxon>Arachnida</taxon>
        <taxon>Araneae</taxon>
        <taxon>Araneomorphae</taxon>
        <taxon>Entelegynae</taxon>
        <taxon>Araneoidea</taxon>
        <taxon>Araneidae</taxon>
        <taxon>Araneus</taxon>
    </lineage>
</organism>
<name>A0A4Y2PAA7_ARAVE</name>
<accession>A0A4Y2PAA7</accession>
<proteinExistence type="predicted"/>
<evidence type="ECO:0000313" key="2">
    <source>
        <dbReference type="EMBL" id="GBN48171.1"/>
    </source>
</evidence>
<sequence length="114" mass="12611">MMILVNDIVSSMETDEVNACGTELISKDDNSKYDCEIIVDNLPVNESGLPGQEPTFEIILEDANNDAINDSTVSQDIRTDSPASSLRMQNDKREDNPSAKDRGKNLKFYPERGG</sequence>
<gene>
    <name evidence="2" type="ORF">AVEN_6252_1</name>
</gene>
<feature type="compositionally biased region" description="Polar residues" evidence="1">
    <location>
        <begin position="67"/>
        <end position="88"/>
    </location>
</feature>
<dbReference type="AlphaFoldDB" id="A0A4Y2PAA7"/>
<protein>
    <submittedName>
        <fullName evidence="2">Uncharacterized protein</fullName>
    </submittedName>
</protein>
<dbReference type="Proteomes" id="UP000499080">
    <property type="component" value="Unassembled WGS sequence"/>
</dbReference>
<reference evidence="2 3" key="1">
    <citation type="journal article" date="2019" name="Sci. Rep.">
        <title>Orb-weaving spider Araneus ventricosus genome elucidates the spidroin gene catalogue.</title>
        <authorList>
            <person name="Kono N."/>
            <person name="Nakamura H."/>
            <person name="Ohtoshi R."/>
            <person name="Moran D.A.P."/>
            <person name="Shinohara A."/>
            <person name="Yoshida Y."/>
            <person name="Fujiwara M."/>
            <person name="Mori M."/>
            <person name="Tomita M."/>
            <person name="Arakawa K."/>
        </authorList>
    </citation>
    <scope>NUCLEOTIDE SEQUENCE [LARGE SCALE GENOMIC DNA]</scope>
</reference>
<evidence type="ECO:0000256" key="1">
    <source>
        <dbReference type="SAM" id="MobiDB-lite"/>
    </source>
</evidence>
<comment type="caution">
    <text evidence="2">The sequence shown here is derived from an EMBL/GenBank/DDBJ whole genome shotgun (WGS) entry which is preliminary data.</text>
</comment>
<evidence type="ECO:0000313" key="3">
    <source>
        <dbReference type="Proteomes" id="UP000499080"/>
    </source>
</evidence>